<dbReference type="Pfam" id="PF25547">
    <property type="entry name" value="WXG100_2"/>
    <property type="match status" value="1"/>
</dbReference>
<feature type="compositionally biased region" description="Basic and acidic residues" evidence="1">
    <location>
        <begin position="1189"/>
        <end position="1205"/>
    </location>
</feature>
<dbReference type="EMBL" id="JAAXOS010000007">
    <property type="protein sequence ID" value="NKY27759.1"/>
    <property type="molecule type" value="Genomic_DNA"/>
</dbReference>
<evidence type="ECO:0000259" key="2">
    <source>
        <dbReference type="PROSITE" id="PS50168"/>
    </source>
</evidence>
<feature type="region of interest" description="Disordered" evidence="1">
    <location>
        <begin position="2058"/>
        <end position="2079"/>
    </location>
</feature>
<feature type="compositionally biased region" description="Basic and acidic residues" evidence="1">
    <location>
        <begin position="708"/>
        <end position="729"/>
    </location>
</feature>
<evidence type="ECO:0000313" key="4">
    <source>
        <dbReference type="Proteomes" id="UP000540698"/>
    </source>
</evidence>
<feature type="compositionally biased region" description="Basic and acidic residues" evidence="1">
    <location>
        <begin position="666"/>
        <end position="697"/>
    </location>
</feature>
<protein>
    <recommendedName>
        <fullName evidence="2">DED domain-containing protein</fullName>
    </recommendedName>
</protein>
<feature type="compositionally biased region" description="Polar residues" evidence="1">
    <location>
        <begin position="730"/>
        <end position="739"/>
    </location>
</feature>
<sequence>MGIELPGELQWVAKWVVGAGDWPEGDETAMRRVAHAWDTLATVLDSDVEADADGALREVLTALDSGKTSDALADYWRQIDGPDGSLPALIKRCHSLADSLNDGANDIEHTKMVIIAALVIFAAQALWALGVAATGIGAPAAAAAEVAARVATQITIRMAIRQLIQRMLTRAAAKAAARAAMKGVGWGILQSGGVDLGARLVQIADGHRDGLNAKDWNQVGLGTLTGTVAGAIGGGLGASGLGSNAVNAASSGLGKAATQTAVDGAVGTAAYAAGTAATVPLGGNFEFGAPMVTSSVANGAIFAAGAGAHQNHDSTAPSVDHGAAPHLDLSSPQDIGTKPSPTIEAEPAPAATAETKPSPQTTAVEHTSLEAPPSSAPHDVTTAPASTGTEPIRPDHQHDSPSSTTADTTSRPTVHSDAPPAATQPPAHTDVMPTGHHESPTLPSEQSSPALSDSQSSGPRMERLPDGSTLLSGHGSLDIETVFHPPNTESTHALDTPTVEPDAPPSGVHAPAPAPHEATTPRTVSDASDVASGAPTSTSHPNTTAVAPVTSTAVADSPSVPTTSSASPPSTLGLSAPAHEVNRPSAPSHAVPAEPPHAGLPTSTAVPPAAARPDAPTAARPEARTPQGAAPPPDSAPRSVAHGAESVAARPLHESERTPDASALRPESDRPTATTPEHRPKRDDSSVVRPRDSHQPTRDPGAPAHHPASREVPHVSEARVEREQYRHQAADNSRLTSVTPRGRSNEDVAYDVHRFNYNPDEPVALISIQVHLSSGDHISPQELQQVLENAQLGADRAFNSGERLLSGDRLLIDIVRTEDPAAAHLHINVDHAPTGPNTWHPNDHPDILADHLRHQLGLPTDTGHTPGLDAVDLRHISNDIARANTPSRFQDLPQTRVVGNGRLNHLEDSAFQAAVEDALRDGNRFLVGADPRTNPYGQLINDGGPENPGRSNNCLEQALAAISSFHGDPQVGVPRWADVLADGTLDRTGGEEGGPERATEWLGGEWQNFDHQGRTIQEQFDALHQWVAHLGPGSSALIINEWHARDINTGELRYHPDGSPVVDGSHATVIVYPYDASGPVWWDPQQRLLSDTPPAYLSANSSSLWFMTNGPDGGINSARTASDAGASGTVSGTHLPDRSTVPDTQDRVRVGLSEDADARGDRQGDGTWAWQLRDQRPDRSSDSAFEPPPARDRADVRRSDPERTTDPGQPGLPTPVAREHPADTGRSTEDRVPARSTVDGATPRTDHQAPTADRQAHPGLPTDRHHLGERSGLGRDAQPGGRDLAGARDVRVLNPLGAAPNEVLTPRSAQLPDIAPPGHTEPGGPEGDPHEPPNDRDPDSSSEGSNPSRDDQSTPPGMYRGEDGMLHRPGDRADSYRDPDGRWHRFGDREGTYRDIRFQLREGSSWVNDPAAKENIAFLADKGPSQAHEVANPDIRSRLDELAAEATRQDRDRAAAAAVVKAHMREFGVDKIDELSEKKLAGLVEDREDRIANDPSLSGQDKIAKLERLHEMRDNARDYNRLGTEKVLTSKEMGELGGISHATDRPDAVLLTPFENAVDGRDTFDVVSFTDHPPTLIVDECKGGTSPLGAANTENGRAQQGSREYAERTAAIEKNLQRLLSETPEQMRERGLDPNSPEGQQFLKARDQLLRAHADGTLQVEYNLVHVARDGTVAVAQFNLGREGQPFSLEILGGIDKSRAFELVERRELEQSMGREMEELRVELLQSLHPEDRELVLDAVDFALDNAVPGRAVEESRAHILEAIDRLNAVPELDPGQVSRELFSLYERLDQVHELENGKSQDILVNLNLEASLKEVAMDLVAAEIVDRDRAVIANLQVIDRGLITNLTQQIADATQVPDREKLLAQAVERVNQLTISRGSERGVDLTHVLEAHNAIEQIVSAEREHDSRTIEAIGLSPEHAAELSQAVTESREERLVPLRDAVARETIREHNLTVEQNMSLRVPEGREASFDARIYLLCLEHEPSGFDSKNHAFVYELPGREPIQVPYDSLAARLADASKAIERGLSIDHAALVHLTRISQAAPAQEAVRTLPTAEELTMRGRSQAAARERERGLSRGL</sequence>
<dbReference type="Pfam" id="PF15644">
    <property type="entry name" value="Gln_amidase"/>
    <property type="match status" value="1"/>
</dbReference>
<feature type="compositionally biased region" description="Low complexity" evidence="1">
    <location>
        <begin position="509"/>
        <end position="521"/>
    </location>
</feature>
<dbReference type="InterPro" id="IPR049762">
    <property type="entry name" value="PoNe_dom"/>
</dbReference>
<feature type="compositionally biased region" description="Basic and acidic residues" evidence="1">
    <location>
        <begin position="1360"/>
        <end position="1381"/>
    </location>
</feature>
<feature type="compositionally biased region" description="Basic and acidic residues" evidence="1">
    <location>
        <begin position="1217"/>
        <end position="1233"/>
    </location>
</feature>
<evidence type="ECO:0000313" key="3">
    <source>
        <dbReference type="EMBL" id="NKY27759.1"/>
    </source>
</evidence>
<dbReference type="InterPro" id="IPR001875">
    <property type="entry name" value="DED_dom"/>
</dbReference>
<accession>A0A7X6R3S1</accession>
<proteinExistence type="predicted"/>
<evidence type="ECO:0000256" key="1">
    <source>
        <dbReference type="SAM" id="MobiDB-lite"/>
    </source>
</evidence>
<gene>
    <name evidence="3" type="ORF">HGB38_16215</name>
</gene>
<feature type="compositionally biased region" description="Low complexity" evidence="1">
    <location>
        <begin position="604"/>
        <end position="626"/>
    </location>
</feature>
<feature type="compositionally biased region" description="Basic and acidic residues" evidence="1">
    <location>
        <begin position="2068"/>
        <end position="2079"/>
    </location>
</feature>
<comment type="caution">
    <text evidence="3">The sequence shown here is derived from an EMBL/GenBank/DDBJ whole genome shotgun (WGS) entry which is preliminary data.</text>
</comment>
<dbReference type="PROSITE" id="PS50168">
    <property type="entry name" value="DED"/>
    <property type="match status" value="1"/>
</dbReference>
<name>A0A7X6R3S1_9NOCA</name>
<organism evidence="3 4">
    <name type="scientific">Nocardia gamkensis</name>
    <dbReference type="NCBI Taxonomy" id="352869"/>
    <lineage>
        <taxon>Bacteria</taxon>
        <taxon>Bacillati</taxon>
        <taxon>Actinomycetota</taxon>
        <taxon>Actinomycetes</taxon>
        <taxon>Mycobacteriales</taxon>
        <taxon>Nocardiaceae</taxon>
        <taxon>Nocardia</taxon>
    </lineage>
</organism>
<reference evidence="3 4" key="1">
    <citation type="submission" date="2020-04" db="EMBL/GenBank/DDBJ databases">
        <title>MicrobeNet Type strains.</title>
        <authorList>
            <person name="Nicholson A.C."/>
        </authorList>
    </citation>
    <scope>NUCLEOTIDE SEQUENCE [LARGE SCALE GENOMIC DNA]</scope>
    <source>
        <strain evidence="3 4">DSM 44956</strain>
    </source>
</reference>
<feature type="region of interest" description="Disordered" evidence="1">
    <location>
        <begin position="1116"/>
        <end position="1381"/>
    </location>
</feature>
<dbReference type="CDD" id="cd20739">
    <property type="entry name" value="PoNe_DUF637"/>
    <property type="match status" value="1"/>
</dbReference>
<dbReference type="InterPro" id="IPR028908">
    <property type="entry name" value="Tox-PL_dom"/>
</dbReference>
<dbReference type="InterPro" id="IPR057746">
    <property type="entry name" value="CpnT-like_N"/>
</dbReference>
<feature type="region of interest" description="Disordered" evidence="1">
    <location>
        <begin position="309"/>
        <end position="742"/>
    </location>
</feature>
<feature type="domain" description="DED" evidence="2">
    <location>
        <begin position="1716"/>
        <end position="1797"/>
    </location>
</feature>
<feature type="compositionally biased region" description="Low complexity" evidence="1">
    <location>
        <begin position="443"/>
        <end position="457"/>
    </location>
</feature>
<keyword evidence="4" id="KW-1185">Reference proteome</keyword>
<dbReference type="Proteomes" id="UP000540698">
    <property type="component" value="Unassembled WGS sequence"/>
</dbReference>
<feature type="compositionally biased region" description="Low complexity" evidence="1">
    <location>
        <begin position="543"/>
        <end position="578"/>
    </location>
</feature>
<feature type="compositionally biased region" description="Basic and acidic residues" evidence="1">
    <location>
        <begin position="1262"/>
        <end position="1273"/>
    </location>
</feature>
<feature type="compositionally biased region" description="Basic and acidic residues" evidence="1">
    <location>
        <begin position="1327"/>
        <end position="1339"/>
    </location>
</feature>
<feature type="compositionally biased region" description="Low complexity" evidence="1">
    <location>
        <begin position="339"/>
        <end position="359"/>
    </location>
</feature>
<feature type="compositionally biased region" description="Low complexity" evidence="1">
    <location>
        <begin position="400"/>
        <end position="427"/>
    </location>
</feature>